<evidence type="ECO:0000256" key="2">
    <source>
        <dbReference type="ARBA" id="ARBA00022691"/>
    </source>
</evidence>
<dbReference type="EMBL" id="QNBD01000216">
    <property type="protein sequence ID" value="RKX69113.1"/>
    <property type="molecule type" value="Genomic_DNA"/>
</dbReference>
<feature type="domain" description="Radical SAM core" evidence="7">
    <location>
        <begin position="202"/>
        <end position="385"/>
    </location>
</feature>
<proteinExistence type="predicted"/>
<comment type="caution">
    <text evidence="8">The sequence shown here is derived from an EMBL/GenBank/DDBJ whole genome shotgun (WGS) entry which is preliminary data.</text>
</comment>
<dbReference type="GO" id="GO:0003824">
    <property type="term" value="F:catalytic activity"/>
    <property type="evidence" value="ECO:0007669"/>
    <property type="project" value="InterPro"/>
</dbReference>
<reference evidence="8 9" key="1">
    <citation type="submission" date="2018-06" db="EMBL/GenBank/DDBJ databases">
        <title>Extensive metabolic versatility and redundancy in microbially diverse, dynamic hydrothermal sediments.</title>
        <authorList>
            <person name="Dombrowski N."/>
            <person name="Teske A."/>
            <person name="Baker B.J."/>
        </authorList>
    </citation>
    <scope>NUCLEOTIDE SEQUENCE [LARGE SCALE GENOMIC DNA]</scope>
    <source>
        <strain evidence="8">B10_G13</strain>
    </source>
</reference>
<gene>
    <name evidence="8" type="ORF">DRP43_04765</name>
</gene>
<evidence type="ECO:0000256" key="3">
    <source>
        <dbReference type="ARBA" id="ARBA00022723"/>
    </source>
</evidence>
<evidence type="ECO:0000256" key="1">
    <source>
        <dbReference type="ARBA" id="ARBA00001966"/>
    </source>
</evidence>
<dbReference type="Proteomes" id="UP000271125">
    <property type="component" value="Unassembled WGS sequence"/>
</dbReference>
<evidence type="ECO:0000259" key="7">
    <source>
        <dbReference type="PROSITE" id="PS51918"/>
    </source>
</evidence>
<keyword evidence="2" id="KW-0949">S-adenosyl-L-methionine</keyword>
<dbReference type="PANTHER" id="PTHR43409">
    <property type="entry name" value="ANAEROBIC MAGNESIUM-PROTOPORPHYRIN IX MONOMETHYL ESTER CYCLASE-RELATED"/>
    <property type="match status" value="1"/>
</dbReference>
<dbReference type="InterPro" id="IPR051198">
    <property type="entry name" value="BchE-like"/>
</dbReference>
<dbReference type="InterPro" id="IPR023404">
    <property type="entry name" value="rSAM_horseshoe"/>
</dbReference>
<dbReference type="GO" id="GO:0031419">
    <property type="term" value="F:cobalamin binding"/>
    <property type="evidence" value="ECO:0007669"/>
    <property type="project" value="InterPro"/>
</dbReference>
<accession>A0A660SEP9</accession>
<evidence type="ECO:0000313" key="9">
    <source>
        <dbReference type="Proteomes" id="UP000271125"/>
    </source>
</evidence>
<dbReference type="InterPro" id="IPR006638">
    <property type="entry name" value="Elp3/MiaA/NifB-like_rSAM"/>
</dbReference>
<dbReference type="PANTHER" id="PTHR43409:SF16">
    <property type="entry name" value="SLR0320 PROTEIN"/>
    <property type="match status" value="1"/>
</dbReference>
<keyword evidence="3" id="KW-0479">Metal-binding</keyword>
<dbReference type="Pfam" id="PF02310">
    <property type="entry name" value="B12-binding"/>
    <property type="match status" value="1"/>
</dbReference>
<dbReference type="Gene3D" id="3.80.30.20">
    <property type="entry name" value="tm_1862 like domain"/>
    <property type="match status" value="1"/>
</dbReference>
<dbReference type="InterPro" id="IPR034466">
    <property type="entry name" value="Methyltransferase_Class_B"/>
</dbReference>
<sequence>MRVKKVLLFNPPVGLYQRGEERCQADIEGSATISIRPPNNLGYMASVLRLIGVNPLIRDYPVEKNRNFVEDLKSFNPDMLIMSITTATIEKDLEYFKIAKDIKKDIITVAEGAHFITAPLSSFNKEVYNFMDFAIYGESEGIIDKLVDALNKGLNISEVRGLIFRRNNEWIRTLPSPFVEDLDSLPFPARDLMRNELYINPDTGNPMATIQTSRGCPAKCIYCLTPIVSGNKVRKRSAKNIVNEIEECINKYNIMEFFFRADTFTIDNEWVISVCNEIIKRNLKIKWVANSRVKPLSQETLEWMKKAGCYLVAFGIESGSDKSLKLMKKGATVSNAIKAVNMAKRVGLKTYCFFMLGFPWEKEEDIEETIRFSKKIPCDFAEFHI</sequence>
<protein>
    <submittedName>
        <fullName evidence="8">Short-chain dehydrogenase</fullName>
    </submittedName>
</protein>
<comment type="cofactor">
    <cofactor evidence="1">
        <name>[4Fe-4S] cluster</name>
        <dbReference type="ChEBI" id="CHEBI:49883"/>
    </cofactor>
</comment>
<dbReference type="PROSITE" id="PS51332">
    <property type="entry name" value="B12_BINDING"/>
    <property type="match status" value="1"/>
</dbReference>
<feature type="non-terminal residue" evidence="8">
    <location>
        <position position="385"/>
    </location>
</feature>
<dbReference type="InterPro" id="IPR007197">
    <property type="entry name" value="rSAM"/>
</dbReference>
<dbReference type="AlphaFoldDB" id="A0A660SEP9"/>
<dbReference type="GO" id="GO:0046872">
    <property type="term" value="F:metal ion binding"/>
    <property type="evidence" value="ECO:0007669"/>
    <property type="project" value="UniProtKB-KW"/>
</dbReference>
<dbReference type="SUPFAM" id="SSF102114">
    <property type="entry name" value="Radical SAM enzymes"/>
    <property type="match status" value="1"/>
</dbReference>
<dbReference type="Gene3D" id="3.40.50.280">
    <property type="entry name" value="Cobalamin-binding domain"/>
    <property type="match status" value="1"/>
</dbReference>
<evidence type="ECO:0000256" key="4">
    <source>
        <dbReference type="ARBA" id="ARBA00023004"/>
    </source>
</evidence>
<keyword evidence="5" id="KW-0411">Iron-sulfur</keyword>
<dbReference type="SFLD" id="SFLDG01123">
    <property type="entry name" value="methyltransferase_(Class_B)"/>
    <property type="match status" value="1"/>
</dbReference>
<feature type="domain" description="B12-binding" evidence="6">
    <location>
        <begin position="24"/>
        <end position="157"/>
    </location>
</feature>
<dbReference type="GO" id="GO:0005829">
    <property type="term" value="C:cytosol"/>
    <property type="evidence" value="ECO:0007669"/>
    <property type="project" value="TreeGrafter"/>
</dbReference>
<dbReference type="PROSITE" id="PS51918">
    <property type="entry name" value="RADICAL_SAM"/>
    <property type="match status" value="1"/>
</dbReference>
<dbReference type="SFLD" id="SFLDG01082">
    <property type="entry name" value="B12-binding_domain_containing"/>
    <property type="match status" value="1"/>
</dbReference>
<keyword evidence="4" id="KW-0408">Iron</keyword>
<organism evidence="8 9">
    <name type="scientific">candidate division TA06 bacterium</name>
    <dbReference type="NCBI Taxonomy" id="2250710"/>
    <lineage>
        <taxon>Bacteria</taxon>
        <taxon>Bacteria division TA06</taxon>
    </lineage>
</organism>
<evidence type="ECO:0000259" key="6">
    <source>
        <dbReference type="PROSITE" id="PS51332"/>
    </source>
</evidence>
<dbReference type="SFLD" id="SFLDS00029">
    <property type="entry name" value="Radical_SAM"/>
    <property type="match status" value="1"/>
</dbReference>
<name>A0A660SEP9_UNCT6</name>
<dbReference type="InterPro" id="IPR058240">
    <property type="entry name" value="rSAM_sf"/>
</dbReference>
<dbReference type="GO" id="GO:0051539">
    <property type="term" value="F:4 iron, 4 sulfur cluster binding"/>
    <property type="evidence" value="ECO:0007669"/>
    <property type="project" value="UniProtKB-KW"/>
</dbReference>
<dbReference type="InterPro" id="IPR006158">
    <property type="entry name" value="Cobalamin-bd"/>
</dbReference>
<dbReference type="SMART" id="SM00729">
    <property type="entry name" value="Elp3"/>
    <property type="match status" value="1"/>
</dbReference>
<dbReference type="Pfam" id="PF04055">
    <property type="entry name" value="Radical_SAM"/>
    <property type="match status" value="1"/>
</dbReference>
<evidence type="ECO:0000256" key="5">
    <source>
        <dbReference type="ARBA" id="ARBA00023014"/>
    </source>
</evidence>
<evidence type="ECO:0000313" key="8">
    <source>
        <dbReference type="EMBL" id="RKX69113.1"/>
    </source>
</evidence>